<gene>
    <name evidence="3" type="ORF">CRU90_02405</name>
</gene>
<dbReference type="Pfam" id="PF10442">
    <property type="entry name" value="FIST_C"/>
    <property type="match status" value="1"/>
</dbReference>
<dbReference type="Proteomes" id="UP000290870">
    <property type="component" value="Unassembled WGS sequence"/>
</dbReference>
<dbReference type="EMBL" id="PDJZ01000002">
    <property type="protein sequence ID" value="RXJ85449.1"/>
    <property type="molecule type" value="Genomic_DNA"/>
</dbReference>
<comment type="caution">
    <text evidence="3">The sequence shown here is derived from an EMBL/GenBank/DDBJ whole genome shotgun (WGS) entry which is preliminary data.</text>
</comment>
<dbReference type="PANTHER" id="PTHR40252">
    <property type="entry name" value="BLR0328 PROTEIN"/>
    <property type="match status" value="1"/>
</dbReference>
<sequence length="357" mass="40507">MKEGIYYDCINDFLNKNRDIETKKLLLVAEYTNFELKKLESYSGEIIGAVVPFIVYNNEFFNKGIISCDLEEENNFLLIENLKEFSIEDSFFKKSKSLVVLVDGLSSYISDFLDNLFQNIPENTQVIGGGAGKMTFERDPVIFTKNQFCKDSAIIISLNKKLNLGIQNGWEYLEGPFLTTSSEKNILKTLNFKNAFEVYKQVVEKDSGKKFTDDNFFDIAKSYPLGIIKYDKEVIVRDPIFVDINNNMVLVGNIPQNSTINILKGKEDNLIKSSGIATKKAIEQIGLNDENYCVIVFDCISRAIFLGDRFVEELEEMKKNINPSKNLFGALTLGEIANNGDEYITFYNKTCVTGVLC</sequence>
<evidence type="ECO:0000259" key="1">
    <source>
        <dbReference type="SMART" id="SM00897"/>
    </source>
</evidence>
<dbReference type="PANTHER" id="PTHR40252:SF2">
    <property type="entry name" value="BLR0328 PROTEIN"/>
    <property type="match status" value="1"/>
</dbReference>
<organism evidence="3 4">
    <name type="scientific">Arcobacter cloacae</name>
    <dbReference type="NCBI Taxonomy" id="1054034"/>
    <lineage>
        <taxon>Bacteria</taxon>
        <taxon>Pseudomonadati</taxon>
        <taxon>Campylobacterota</taxon>
        <taxon>Epsilonproteobacteria</taxon>
        <taxon>Campylobacterales</taxon>
        <taxon>Arcobacteraceae</taxon>
        <taxon>Arcobacter</taxon>
    </lineage>
</organism>
<evidence type="ECO:0008006" key="5">
    <source>
        <dbReference type="Google" id="ProtNLM"/>
    </source>
</evidence>
<dbReference type="InterPro" id="IPR019494">
    <property type="entry name" value="FIST_C"/>
</dbReference>
<dbReference type="Pfam" id="PF08495">
    <property type="entry name" value="FIST"/>
    <property type="match status" value="1"/>
</dbReference>
<proteinExistence type="predicted"/>
<evidence type="ECO:0000313" key="4">
    <source>
        <dbReference type="Proteomes" id="UP000290870"/>
    </source>
</evidence>
<protein>
    <recommendedName>
        <fullName evidence="5">FIST sensor-containing signal transduction protein</fullName>
    </recommendedName>
</protein>
<accession>A0A4Q0ZGA2</accession>
<reference evidence="3 4" key="1">
    <citation type="submission" date="2017-10" db="EMBL/GenBank/DDBJ databases">
        <title>Genomics of the genus Arcobacter.</title>
        <authorList>
            <person name="Perez-Cataluna A."/>
            <person name="Figueras M.J."/>
        </authorList>
    </citation>
    <scope>NUCLEOTIDE SEQUENCE [LARGE SCALE GENOMIC DNA]</scope>
    <source>
        <strain evidence="3 4">F26</strain>
    </source>
</reference>
<evidence type="ECO:0000313" key="3">
    <source>
        <dbReference type="EMBL" id="RXJ85449.1"/>
    </source>
</evidence>
<feature type="domain" description="FIST C-domain" evidence="2">
    <location>
        <begin position="195"/>
        <end position="339"/>
    </location>
</feature>
<dbReference type="AlphaFoldDB" id="A0A4Q0ZGA2"/>
<name>A0A4Q0ZGA2_9BACT</name>
<dbReference type="OrthoDB" id="378730at2"/>
<dbReference type="SMART" id="SM01204">
    <property type="entry name" value="FIST_C"/>
    <property type="match status" value="1"/>
</dbReference>
<dbReference type="SMART" id="SM00897">
    <property type="entry name" value="FIST"/>
    <property type="match status" value="1"/>
</dbReference>
<dbReference type="InterPro" id="IPR013702">
    <property type="entry name" value="FIST_domain_N"/>
</dbReference>
<dbReference type="RefSeq" id="WP_128985674.1">
    <property type="nucleotide sequence ID" value="NZ_PDJZ01000002.1"/>
</dbReference>
<feature type="domain" description="FIST" evidence="1">
    <location>
        <begin position="21"/>
        <end position="194"/>
    </location>
</feature>
<evidence type="ECO:0000259" key="2">
    <source>
        <dbReference type="SMART" id="SM01204"/>
    </source>
</evidence>